<reference evidence="1 2" key="1">
    <citation type="submission" date="2019-12" db="EMBL/GenBank/DDBJ databases">
        <title>Whole genome sequencing of endophytic Actinobacterium Micromonospora sp. MPMI6T.</title>
        <authorList>
            <person name="Evv R."/>
            <person name="Podile A.R."/>
        </authorList>
    </citation>
    <scope>NUCLEOTIDE SEQUENCE [LARGE SCALE GENOMIC DNA]</scope>
    <source>
        <strain evidence="1 2">MPMI6</strain>
    </source>
</reference>
<evidence type="ECO:0008006" key="3">
    <source>
        <dbReference type="Google" id="ProtNLM"/>
    </source>
</evidence>
<dbReference type="EMBL" id="WVUH01000470">
    <property type="protein sequence ID" value="MBO4210388.1"/>
    <property type="molecule type" value="Genomic_DNA"/>
</dbReference>
<dbReference type="Proteomes" id="UP000823521">
    <property type="component" value="Unassembled WGS sequence"/>
</dbReference>
<keyword evidence="2" id="KW-1185">Reference proteome</keyword>
<proteinExistence type="predicted"/>
<gene>
    <name evidence="1" type="ORF">GSF22_30995</name>
</gene>
<evidence type="ECO:0000313" key="1">
    <source>
        <dbReference type="EMBL" id="MBO4210388.1"/>
    </source>
</evidence>
<comment type="caution">
    <text evidence="1">The sequence shown here is derived from an EMBL/GenBank/DDBJ whole genome shotgun (WGS) entry which is preliminary data.</text>
</comment>
<protein>
    <recommendedName>
        <fullName evidence="3">Lumazine-binding</fullName>
    </recommendedName>
</protein>
<name>A0ABS3W137_MICEH</name>
<sequence>MALVAAVLVVLPVGLAGCGLGGDDPADEPADDRPTVEEAATRARERVQAYLDAMKAKDPAAGRAQLCDPMHEAFDAAATGPNGDFAAHFTVSDAAVTEVRDTERGQQVAATVTVAVAGKPRSSGLLFTVTRSAGQWCIAGETVGTAAAPTPSSTG</sequence>
<accession>A0ABS3W137</accession>
<evidence type="ECO:0000313" key="2">
    <source>
        <dbReference type="Proteomes" id="UP000823521"/>
    </source>
</evidence>
<organism evidence="1 2">
    <name type="scientific">Micromonospora echinofusca</name>
    <dbReference type="NCBI Taxonomy" id="47858"/>
    <lineage>
        <taxon>Bacteria</taxon>
        <taxon>Bacillati</taxon>
        <taxon>Actinomycetota</taxon>
        <taxon>Actinomycetes</taxon>
        <taxon>Micromonosporales</taxon>
        <taxon>Micromonosporaceae</taxon>
        <taxon>Micromonospora</taxon>
    </lineage>
</organism>